<evidence type="ECO:0000256" key="4">
    <source>
        <dbReference type="ARBA" id="ARBA00023002"/>
    </source>
</evidence>
<accession>A0A2K3M0G4</accession>
<feature type="transmembrane region" description="Helical" evidence="6">
    <location>
        <begin position="21"/>
        <end position="40"/>
    </location>
</feature>
<dbReference type="STRING" id="57577.A0A2K3M0G4"/>
<dbReference type="PANTHER" id="PTHR21266:SF32">
    <property type="entry name" value="CHOLESTEROL 7-DESATURASE NVD"/>
    <property type="match status" value="1"/>
</dbReference>
<dbReference type="GO" id="GO:0016020">
    <property type="term" value="C:membrane"/>
    <property type="evidence" value="ECO:0007669"/>
    <property type="project" value="UniProtKB-SubCell"/>
</dbReference>
<dbReference type="SUPFAM" id="SSF50022">
    <property type="entry name" value="ISP domain"/>
    <property type="match status" value="1"/>
</dbReference>
<keyword evidence="4" id="KW-0560">Oxidoreductase</keyword>
<protein>
    <submittedName>
        <fullName evidence="7">Protochlorophyllide-dependent translocon component chloroplastic-like</fullName>
    </submittedName>
</protein>
<comment type="subcellular location">
    <subcellularLocation>
        <location evidence="1">Membrane</location>
    </subcellularLocation>
</comment>
<proteinExistence type="predicted"/>
<reference evidence="7 8" key="1">
    <citation type="journal article" date="2014" name="Am. J. Bot.">
        <title>Genome assembly and annotation for red clover (Trifolium pratense; Fabaceae).</title>
        <authorList>
            <person name="Istvanek J."/>
            <person name="Jaros M."/>
            <person name="Krenek A."/>
            <person name="Repkova J."/>
        </authorList>
    </citation>
    <scope>NUCLEOTIDE SEQUENCE [LARGE SCALE GENOMIC DNA]</scope>
    <source>
        <strain evidence="8">cv. Tatra</strain>
        <tissue evidence="7">Young leaves</tissue>
    </source>
</reference>
<evidence type="ECO:0000313" key="7">
    <source>
        <dbReference type="EMBL" id="PNX84290.1"/>
    </source>
</evidence>
<dbReference type="EMBL" id="ASHM01046010">
    <property type="protein sequence ID" value="PNX84290.1"/>
    <property type="molecule type" value="Genomic_DNA"/>
</dbReference>
<dbReference type="AlphaFoldDB" id="A0A2K3M0G4"/>
<reference evidence="7 8" key="2">
    <citation type="journal article" date="2017" name="Front. Plant Sci.">
        <title>Gene Classification and Mining of Molecular Markers Useful in Red Clover (Trifolium pratense) Breeding.</title>
        <authorList>
            <person name="Istvanek J."/>
            <person name="Dluhosova J."/>
            <person name="Dluhos P."/>
            <person name="Patkova L."/>
            <person name="Nedelnik J."/>
            <person name="Repkova J."/>
        </authorList>
    </citation>
    <scope>NUCLEOTIDE SEQUENCE [LARGE SCALE GENOMIC DNA]</scope>
    <source>
        <strain evidence="8">cv. Tatra</strain>
        <tissue evidence="7">Young leaves</tissue>
    </source>
</reference>
<dbReference type="GO" id="GO:0016491">
    <property type="term" value="F:oxidoreductase activity"/>
    <property type="evidence" value="ECO:0007669"/>
    <property type="project" value="UniProtKB-KW"/>
</dbReference>
<dbReference type="InterPro" id="IPR036922">
    <property type="entry name" value="Rieske_2Fe-2S_sf"/>
</dbReference>
<dbReference type="GO" id="GO:0051537">
    <property type="term" value="F:2 iron, 2 sulfur cluster binding"/>
    <property type="evidence" value="ECO:0007669"/>
    <property type="project" value="InterPro"/>
</dbReference>
<keyword evidence="5 6" id="KW-0472">Membrane</keyword>
<feature type="non-terminal residue" evidence="7">
    <location>
        <position position="187"/>
    </location>
</feature>
<keyword evidence="2 6" id="KW-0812">Transmembrane</keyword>
<dbReference type="Gene3D" id="2.102.10.10">
    <property type="entry name" value="Rieske [2Fe-2S] iron-sulphur domain"/>
    <property type="match status" value="1"/>
</dbReference>
<evidence type="ECO:0000313" key="8">
    <source>
        <dbReference type="Proteomes" id="UP000236291"/>
    </source>
</evidence>
<evidence type="ECO:0000256" key="1">
    <source>
        <dbReference type="ARBA" id="ARBA00004370"/>
    </source>
</evidence>
<sequence>RYWSHVVNCKSCNLAYKSLNVVEVALQIISVAAIGIVAAMKQGAVSAVTRNSLVVLAKGTVEAMLAFSVPSLHIPVAIKTQTPLKKSMFLNSQLHSKHSLSNGSTSKFKLFTASSPSPLTESSSNLPWDESEVEADSEKFDWYSQWYALMPLCDLDKRAPHAKKVMGIDVVIWWDRNEGEWKVFDDA</sequence>
<evidence type="ECO:0000256" key="5">
    <source>
        <dbReference type="ARBA" id="ARBA00023136"/>
    </source>
</evidence>
<evidence type="ECO:0000256" key="2">
    <source>
        <dbReference type="ARBA" id="ARBA00022692"/>
    </source>
</evidence>
<dbReference type="PANTHER" id="PTHR21266">
    <property type="entry name" value="IRON-SULFUR DOMAIN CONTAINING PROTEIN"/>
    <property type="match status" value="1"/>
</dbReference>
<feature type="non-terminal residue" evidence="7">
    <location>
        <position position="1"/>
    </location>
</feature>
<name>A0A2K3M0G4_TRIPR</name>
<dbReference type="GO" id="GO:0005737">
    <property type="term" value="C:cytoplasm"/>
    <property type="evidence" value="ECO:0007669"/>
    <property type="project" value="TreeGrafter"/>
</dbReference>
<dbReference type="InterPro" id="IPR050584">
    <property type="entry name" value="Cholesterol_7-desaturase"/>
</dbReference>
<dbReference type="ExpressionAtlas" id="A0A2K3M0G4">
    <property type="expression patterns" value="baseline"/>
</dbReference>
<evidence type="ECO:0000256" key="6">
    <source>
        <dbReference type="SAM" id="Phobius"/>
    </source>
</evidence>
<organism evidence="7 8">
    <name type="scientific">Trifolium pratense</name>
    <name type="common">Red clover</name>
    <dbReference type="NCBI Taxonomy" id="57577"/>
    <lineage>
        <taxon>Eukaryota</taxon>
        <taxon>Viridiplantae</taxon>
        <taxon>Streptophyta</taxon>
        <taxon>Embryophyta</taxon>
        <taxon>Tracheophyta</taxon>
        <taxon>Spermatophyta</taxon>
        <taxon>Magnoliopsida</taxon>
        <taxon>eudicotyledons</taxon>
        <taxon>Gunneridae</taxon>
        <taxon>Pentapetalae</taxon>
        <taxon>rosids</taxon>
        <taxon>fabids</taxon>
        <taxon>Fabales</taxon>
        <taxon>Fabaceae</taxon>
        <taxon>Papilionoideae</taxon>
        <taxon>50 kb inversion clade</taxon>
        <taxon>NPAAA clade</taxon>
        <taxon>Hologalegina</taxon>
        <taxon>IRL clade</taxon>
        <taxon>Trifolieae</taxon>
        <taxon>Trifolium</taxon>
    </lineage>
</organism>
<evidence type="ECO:0000256" key="3">
    <source>
        <dbReference type="ARBA" id="ARBA00022989"/>
    </source>
</evidence>
<keyword evidence="3 6" id="KW-1133">Transmembrane helix</keyword>
<gene>
    <name evidence="7" type="ORF">L195_g040348</name>
</gene>
<dbReference type="Proteomes" id="UP000236291">
    <property type="component" value="Unassembled WGS sequence"/>
</dbReference>
<comment type="caution">
    <text evidence="7">The sequence shown here is derived from an EMBL/GenBank/DDBJ whole genome shotgun (WGS) entry which is preliminary data.</text>
</comment>